<evidence type="ECO:0000313" key="3">
    <source>
        <dbReference type="EnsemblMetazoa" id="XP_028513515.1"/>
    </source>
</evidence>
<dbReference type="InterPro" id="IPR046815">
    <property type="entry name" value="P2RX7_C"/>
</dbReference>
<dbReference type="Pfam" id="PF20478">
    <property type="entry name" value="P2RX7_C"/>
    <property type="match status" value="1"/>
</dbReference>
<accession>A0A913YDW4</accession>
<protein>
    <recommendedName>
        <fullName evidence="2">P2X purinoreceptor 7 intracellular domain-containing protein</fullName>
    </recommendedName>
</protein>
<evidence type="ECO:0000256" key="1">
    <source>
        <dbReference type="SAM" id="MobiDB-lite"/>
    </source>
</evidence>
<dbReference type="EnsemblMetazoa" id="XM_028657714.1">
    <property type="protein sequence ID" value="XP_028513515.1"/>
    <property type="gene ID" value="LOC110234613"/>
</dbReference>
<proteinExistence type="predicted"/>
<evidence type="ECO:0000313" key="4">
    <source>
        <dbReference type="Proteomes" id="UP000887567"/>
    </source>
</evidence>
<dbReference type="OrthoDB" id="5956414at2759"/>
<feature type="region of interest" description="Disordered" evidence="1">
    <location>
        <begin position="1"/>
        <end position="51"/>
    </location>
</feature>
<dbReference type="PANTHER" id="PTHR36981">
    <property type="entry name" value="ZGC:195170"/>
    <property type="match status" value="1"/>
</dbReference>
<evidence type="ECO:0000259" key="2">
    <source>
        <dbReference type="Pfam" id="PF20478"/>
    </source>
</evidence>
<feature type="domain" description="P2X purinoreceptor 7 intracellular" evidence="2">
    <location>
        <begin position="129"/>
        <end position="223"/>
    </location>
</feature>
<name>A0A913YDW4_EXADI</name>
<dbReference type="AlphaFoldDB" id="A0A913YDW4"/>
<dbReference type="Proteomes" id="UP000887567">
    <property type="component" value="Unplaced"/>
</dbReference>
<keyword evidence="4" id="KW-1185">Reference proteome</keyword>
<organism evidence="3 4">
    <name type="scientific">Exaiptasia diaphana</name>
    <name type="common">Tropical sea anemone</name>
    <name type="synonym">Aiptasia pulchella</name>
    <dbReference type="NCBI Taxonomy" id="2652724"/>
    <lineage>
        <taxon>Eukaryota</taxon>
        <taxon>Metazoa</taxon>
        <taxon>Cnidaria</taxon>
        <taxon>Anthozoa</taxon>
        <taxon>Hexacorallia</taxon>
        <taxon>Actiniaria</taxon>
        <taxon>Aiptasiidae</taxon>
        <taxon>Exaiptasia</taxon>
    </lineage>
</organism>
<dbReference type="KEGG" id="epa:110234613"/>
<dbReference type="RefSeq" id="XP_028513515.1">
    <property type="nucleotide sequence ID" value="XM_028657714.1"/>
</dbReference>
<feature type="compositionally biased region" description="Basic and acidic residues" evidence="1">
    <location>
        <begin position="14"/>
        <end position="33"/>
    </location>
</feature>
<dbReference type="PANTHER" id="PTHR36981:SF1">
    <property type="entry name" value="P2X PURINORECEPTOR 7 INTRACELLULAR DOMAIN-CONTAINING PROTEIN"/>
    <property type="match status" value="1"/>
</dbReference>
<reference evidence="3" key="1">
    <citation type="submission" date="2022-11" db="UniProtKB">
        <authorList>
            <consortium name="EnsemblMetazoa"/>
        </authorList>
    </citation>
    <scope>IDENTIFICATION</scope>
</reference>
<sequence>FDSSTSSSEFPSDYEIKDERTESEASESNHSDSETSECFDEGHHTEEPIADQQWLNEYEESEAQHAKLEKMLTDRLTGKIHVDEWCNYGKCSTALLVNISECYCCQELEGCNEAMHSDEVIQDLDKNNIPKCVTEHPGFSAVCLQKWSLRLAADKYKTRDRQKYKQTESEESVLRSIAYREFTRLIHGYLGYKKRIPLPACAYTCIRKTFKMPSKDHTYTGFEMDLESLV</sequence>
<dbReference type="GeneID" id="110234613"/>